<name>A0AAE3QIW8_9HYPH</name>
<evidence type="ECO:0000313" key="3">
    <source>
        <dbReference type="EMBL" id="MDI7924780.1"/>
    </source>
</evidence>
<dbReference type="Pfam" id="PF00582">
    <property type="entry name" value="Usp"/>
    <property type="match status" value="1"/>
</dbReference>
<evidence type="ECO:0000259" key="2">
    <source>
        <dbReference type="Pfam" id="PF00582"/>
    </source>
</evidence>
<dbReference type="RefSeq" id="WP_311788798.1">
    <property type="nucleotide sequence ID" value="NZ_JALDYY010000019.1"/>
</dbReference>
<dbReference type="PANTHER" id="PTHR46268:SF15">
    <property type="entry name" value="UNIVERSAL STRESS PROTEIN HP_0031"/>
    <property type="match status" value="1"/>
</dbReference>
<protein>
    <submittedName>
        <fullName evidence="3">Universal stress protein</fullName>
    </submittedName>
</protein>
<organism evidence="3 4">
    <name type="scientific">Ferirhizobium litorale</name>
    <dbReference type="NCBI Taxonomy" id="2927786"/>
    <lineage>
        <taxon>Bacteria</taxon>
        <taxon>Pseudomonadati</taxon>
        <taxon>Pseudomonadota</taxon>
        <taxon>Alphaproteobacteria</taxon>
        <taxon>Hyphomicrobiales</taxon>
        <taxon>Rhizobiaceae</taxon>
        <taxon>Ferirhizobium</taxon>
    </lineage>
</organism>
<dbReference type="InterPro" id="IPR006016">
    <property type="entry name" value="UspA"/>
</dbReference>
<dbReference type="CDD" id="cd00293">
    <property type="entry name" value="USP-like"/>
    <property type="match status" value="1"/>
</dbReference>
<evidence type="ECO:0000256" key="1">
    <source>
        <dbReference type="ARBA" id="ARBA00008791"/>
    </source>
</evidence>
<sequence length="277" mass="29446">MFKTVLGIVGVNQGDRDLRAVMDLVAATGSHLSVLVVSLAGPPPIGGYAEVVSDVWLHEREDDKAKLGERLRLARVQLERSGLSHDVEAVYLEVAWADDRIGERARYADLTIVGPDLMANGKLKNAALGGALFQSARPVLLLPGSAKATLQPKNILLAWDSRTEAARAAGCAIELMKGAENVRITLVDPVSSYLASGAEPGADVATYLARHGIKVTVDQLAGGGRLVAEVLNRHAIDTGSDMIVMGAYGHSRLKERIFGGVTKSMIENAEVPILMAH</sequence>
<proteinExistence type="inferred from homology"/>
<dbReference type="PANTHER" id="PTHR46268">
    <property type="entry name" value="STRESS RESPONSE PROTEIN NHAX"/>
    <property type="match status" value="1"/>
</dbReference>
<dbReference type="InterPro" id="IPR006015">
    <property type="entry name" value="Universal_stress_UspA"/>
</dbReference>
<reference evidence="3" key="1">
    <citation type="submission" date="2022-03" db="EMBL/GenBank/DDBJ databases">
        <title>Fererhizobium litorale gen. nov., sp. nov., isolated from sandy sediments of the Sea of Japan seashore.</title>
        <authorList>
            <person name="Romanenko L."/>
            <person name="Kurilenko V."/>
            <person name="Otstavnykh N."/>
            <person name="Svetashev V."/>
            <person name="Tekutyeva L."/>
            <person name="Isaeva M."/>
            <person name="Mikhailov V."/>
        </authorList>
    </citation>
    <scope>NUCLEOTIDE SEQUENCE</scope>
    <source>
        <strain evidence="3">KMM 9576</strain>
    </source>
</reference>
<dbReference type="PRINTS" id="PR01438">
    <property type="entry name" value="UNVRSLSTRESS"/>
</dbReference>
<dbReference type="SUPFAM" id="SSF52402">
    <property type="entry name" value="Adenine nucleotide alpha hydrolases-like"/>
    <property type="match status" value="1"/>
</dbReference>
<comment type="similarity">
    <text evidence="1">Belongs to the universal stress protein A family.</text>
</comment>
<comment type="caution">
    <text evidence="3">The sequence shown here is derived from an EMBL/GenBank/DDBJ whole genome shotgun (WGS) entry which is preliminary data.</text>
</comment>
<dbReference type="EMBL" id="JALDYZ010000018">
    <property type="protein sequence ID" value="MDI7924780.1"/>
    <property type="molecule type" value="Genomic_DNA"/>
</dbReference>
<dbReference type="Proteomes" id="UP001161580">
    <property type="component" value="Unassembled WGS sequence"/>
</dbReference>
<evidence type="ECO:0000313" key="4">
    <source>
        <dbReference type="Proteomes" id="UP001161580"/>
    </source>
</evidence>
<dbReference type="AlphaFoldDB" id="A0AAE3QIW8"/>
<accession>A0AAE3QIW8</accession>
<dbReference type="Gene3D" id="3.40.50.12370">
    <property type="match status" value="1"/>
</dbReference>
<keyword evidence="4" id="KW-1185">Reference proteome</keyword>
<feature type="domain" description="UspA" evidence="2">
    <location>
        <begin position="153"/>
        <end position="276"/>
    </location>
</feature>
<gene>
    <name evidence="3" type="ORF">MRS75_22210</name>
</gene>